<dbReference type="SMART" id="SM00248">
    <property type="entry name" value="ANK"/>
    <property type="match status" value="4"/>
</dbReference>
<name>A0A485K204_9STRA</name>
<reference evidence="6 7" key="1">
    <citation type="submission" date="2019-03" db="EMBL/GenBank/DDBJ databases">
        <authorList>
            <person name="Gaulin E."/>
            <person name="Dumas B."/>
        </authorList>
    </citation>
    <scope>NUCLEOTIDE SEQUENCE [LARGE SCALE GENOMIC DNA]</scope>
    <source>
        <strain evidence="6">CBS 568.67</strain>
    </source>
</reference>
<keyword evidence="2 3" id="KW-0040">ANK repeat</keyword>
<evidence type="ECO:0000256" key="1">
    <source>
        <dbReference type="ARBA" id="ARBA00022737"/>
    </source>
</evidence>
<dbReference type="PANTHER" id="PTHR24198:SF165">
    <property type="entry name" value="ANKYRIN REPEAT-CONTAINING PROTEIN-RELATED"/>
    <property type="match status" value="1"/>
</dbReference>
<dbReference type="EMBL" id="CAADRA010000009">
    <property type="protein sequence ID" value="VFT77427.1"/>
    <property type="molecule type" value="Genomic_DNA"/>
</dbReference>
<protein>
    <submittedName>
        <fullName evidence="6">Aste57867_201 protein</fullName>
    </submittedName>
</protein>
<dbReference type="PANTHER" id="PTHR24198">
    <property type="entry name" value="ANKYRIN REPEAT AND PROTEIN KINASE DOMAIN-CONTAINING PROTEIN"/>
    <property type="match status" value="1"/>
</dbReference>
<evidence type="ECO:0000313" key="5">
    <source>
        <dbReference type="EMBL" id="KAF0720561.1"/>
    </source>
</evidence>
<keyword evidence="1" id="KW-0677">Repeat</keyword>
<feature type="repeat" description="ANK" evidence="3">
    <location>
        <begin position="101"/>
        <end position="133"/>
    </location>
</feature>
<proteinExistence type="predicted"/>
<dbReference type="Pfam" id="PF12796">
    <property type="entry name" value="Ank_2"/>
    <property type="match status" value="1"/>
</dbReference>
<feature type="repeat" description="ANK" evidence="3">
    <location>
        <begin position="135"/>
        <end position="174"/>
    </location>
</feature>
<dbReference type="AlphaFoldDB" id="A0A485K204"/>
<dbReference type="EMBL" id="VJMH01000009">
    <property type="protein sequence ID" value="KAF0720561.1"/>
    <property type="molecule type" value="Genomic_DNA"/>
</dbReference>
<dbReference type="Proteomes" id="UP000332933">
    <property type="component" value="Unassembled WGS sequence"/>
</dbReference>
<evidence type="ECO:0000256" key="4">
    <source>
        <dbReference type="SAM" id="MobiDB-lite"/>
    </source>
</evidence>
<evidence type="ECO:0000256" key="3">
    <source>
        <dbReference type="PROSITE-ProRule" id="PRU00023"/>
    </source>
</evidence>
<organism evidence="6 7">
    <name type="scientific">Aphanomyces stellatus</name>
    <dbReference type="NCBI Taxonomy" id="120398"/>
    <lineage>
        <taxon>Eukaryota</taxon>
        <taxon>Sar</taxon>
        <taxon>Stramenopiles</taxon>
        <taxon>Oomycota</taxon>
        <taxon>Saprolegniomycetes</taxon>
        <taxon>Saprolegniales</taxon>
        <taxon>Verrucalvaceae</taxon>
        <taxon>Aphanomyces</taxon>
    </lineage>
</organism>
<gene>
    <name evidence="6" type="primary">Aste57867_201</name>
    <name evidence="5" type="ORF">As57867_000201</name>
    <name evidence="6" type="ORF">ASTE57867_201</name>
</gene>
<dbReference type="PROSITE" id="PS50088">
    <property type="entry name" value="ANK_REPEAT"/>
    <property type="match status" value="3"/>
</dbReference>
<evidence type="ECO:0000313" key="6">
    <source>
        <dbReference type="EMBL" id="VFT77427.1"/>
    </source>
</evidence>
<sequence>MAVTTYFGHTAASASTPRRFAPMTPTSASNVVIHEDEVPEEDDEPRRNSMSMEDPTVQKSLFEMFNKRGYNLISPSHSTVNCSFTSTASTSSVISFREPVHGQTPIHIAIRRGDVKVVEALLRSDTDLTDMRDDHGNTPLHFAVGTSRRIPLTNAVRMVAMLLHGGANVHAVNNKGRSPIMVHLLTIQKDDASILTMLLDEGANVNTEIDRVTLLHVAASNNLPIVASTLVSHGAHLHTTNELGLYLHQYATTSMLVSILAHIKVARPYVTVDMHHQCSDCRRVVKPARVNVFFRWLFRTKSEATNCFHCGWIYCHHCTAMGPWKDALPSTFHRDENDDINAGFRRNKAPSKQMFKNIRCCRICTQILKERLAKPRPTQPHFR</sequence>
<dbReference type="InterPro" id="IPR036770">
    <property type="entry name" value="Ankyrin_rpt-contain_sf"/>
</dbReference>
<dbReference type="SUPFAM" id="SSF48403">
    <property type="entry name" value="Ankyrin repeat"/>
    <property type="match status" value="1"/>
</dbReference>
<evidence type="ECO:0000256" key="2">
    <source>
        <dbReference type="ARBA" id="ARBA00023043"/>
    </source>
</evidence>
<dbReference type="PRINTS" id="PR01415">
    <property type="entry name" value="ANKYRIN"/>
</dbReference>
<reference evidence="5" key="2">
    <citation type="submission" date="2019-06" db="EMBL/GenBank/DDBJ databases">
        <title>Genomics analysis of Aphanomyces spp. identifies a new class of oomycete effector associated with host adaptation.</title>
        <authorList>
            <person name="Gaulin E."/>
        </authorList>
    </citation>
    <scope>NUCLEOTIDE SEQUENCE</scope>
    <source>
        <strain evidence="5">CBS 578.67</strain>
    </source>
</reference>
<dbReference type="OrthoDB" id="341259at2759"/>
<accession>A0A485K204</accession>
<dbReference type="InterPro" id="IPR002110">
    <property type="entry name" value="Ankyrin_rpt"/>
</dbReference>
<feature type="region of interest" description="Disordered" evidence="4">
    <location>
        <begin position="32"/>
        <end position="54"/>
    </location>
</feature>
<dbReference type="Gene3D" id="1.25.40.20">
    <property type="entry name" value="Ankyrin repeat-containing domain"/>
    <property type="match status" value="2"/>
</dbReference>
<feature type="repeat" description="ANK" evidence="3">
    <location>
        <begin position="210"/>
        <end position="242"/>
    </location>
</feature>
<dbReference type="PROSITE" id="PS50297">
    <property type="entry name" value="ANK_REP_REGION"/>
    <property type="match status" value="2"/>
</dbReference>
<keyword evidence="7" id="KW-1185">Reference proteome</keyword>
<evidence type="ECO:0000313" key="7">
    <source>
        <dbReference type="Proteomes" id="UP000332933"/>
    </source>
</evidence>